<dbReference type="EMBL" id="JBEZUR010000007">
    <property type="protein sequence ID" value="MEU3553952.1"/>
    <property type="molecule type" value="Genomic_DNA"/>
</dbReference>
<dbReference type="RefSeq" id="WP_359289227.1">
    <property type="nucleotide sequence ID" value="NZ_JBEZUR010000007.1"/>
</dbReference>
<evidence type="ECO:0000313" key="1">
    <source>
        <dbReference type="EMBL" id="MEU3553952.1"/>
    </source>
</evidence>
<evidence type="ECO:0000313" key="2">
    <source>
        <dbReference type="Proteomes" id="UP001550850"/>
    </source>
</evidence>
<name>A0ABV2YDZ8_9ACTN</name>
<comment type="caution">
    <text evidence="1">The sequence shown here is derived from an EMBL/GenBank/DDBJ whole genome shotgun (WGS) entry which is preliminary data.</text>
</comment>
<reference evidence="1 2" key="1">
    <citation type="submission" date="2024-06" db="EMBL/GenBank/DDBJ databases">
        <title>The Natural Products Discovery Center: Release of the First 8490 Sequenced Strains for Exploring Actinobacteria Biosynthetic Diversity.</title>
        <authorList>
            <person name="Kalkreuter E."/>
            <person name="Kautsar S.A."/>
            <person name="Yang D."/>
            <person name="Bader C.D."/>
            <person name="Teijaro C.N."/>
            <person name="Fluegel L."/>
            <person name="Davis C.M."/>
            <person name="Simpson J.R."/>
            <person name="Lauterbach L."/>
            <person name="Steele A.D."/>
            <person name="Gui C."/>
            <person name="Meng S."/>
            <person name="Li G."/>
            <person name="Viehrig K."/>
            <person name="Ye F."/>
            <person name="Su P."/>
            <person name="Kiefer A.F."/>
            <person name="Nichols A."/>
            <person name="Cepeda A.J."/>
            <person name="Yan W."/>
            <person name="Fan B."/>
            <person name="Jiang Y."/>
            <person name="Adhikari A."/>
            <person name="Zheng C.-J."/>
            <person name="Schuster L."/>
            <person name="Cowan T.M."/>
            <person name="Smanski M.J."/>
            <person name="Chevrette M.G."/>
            <person name="De Carvalho L.P.S."/>
            <person name="Shen B."/>
        </authorList>
    </citation>
    <scope>NUCLEOTIDE SEQUENCE [LARGE SCALE GENOMIC DNA]</scope>
    <source>
        <strain evidence="1 2">NPDC038104</strain>
    </source>
</reference>
<dbReference type="Proteomes" id="UP001550850">
    <property type="component" value="Unassembled WGS sequence"/>
</dbReference>
<accession>A0ABV2YDZ8</accession>
<organism evidence="1 2">
    <name type="scientific">Streptomyces fragilis</name>
    <dbReference type="NCBI Taxonomy" id="67301"/>
    <lineage>
        <taxon>Bacteria</taxon>
        <taxon>Bacillati</taxon>
        <taxon>Actinomycetota</taxon>
        <taxon>Actinomycetes</taxon>
        <taxon>Kitasatosporales</taxon>
        <taxon>Streptomycetaceae</taxon>
        <taxon>Streptomyces</taxon>
    </lineage>
</organism>
<evidence type="ECO:0008006" key="3">
    <source>
        <dbReference type="Google" id="ProtNLM"/>
    </source>
</evidence>
<gene>
    <name evidence="1" type="ORF">AB0E65_06975</name>
</gene>
<sequence length="185" mass="19095">MVLSVVLLAGGPVGCSALSPFEGCEGTGSLMRELEETPLLASPPPGARAAGGEAGGYSSCSDDSGDAWLSARRLFVHPGTAEEVVAHYRRVARAEGWTYVANPEPSVAPPMDLPAPPPGSTGQHRDVCFTKGGDGSARVVTLYFTTVEEIRRSHDVDPGPAFASGQVYEIEAGAEPDGSVVSPPC</sequence>
<keyword evidence="2" id="KW-1185">Reference proteome</keyword>
<proteinExistence type="predicted"/>
<protein>
    <recommendedName>
        <fullName evidence="3">Lipoprotein</fullName>
    </recommendedName>
</protein>